<dbReference type="SUPFAM" id="SSF53822">
    <property type="entry name" value="Periplasmic binding protein-like I"/>
    <property type="match status" value="1"/>
</dbReference>
<sequence length="158" mass="17485">AFKAAFEKEGRCISSTHMLNSLQKRNSNEQIISAIINSTSKTDIVLYVAGDTSIRPLLEAKEKYLGNERGKRLVFIGTESWGKTENFVKGHEKAAKGSISAGLYGEPVKQFDGHLSKLRFGQTSSRSVLTDSYFKSLFNCDTDCSTNMIITEAPTYSQ</sequence>
<evidence type="ECO:0000313" key="3">
    <source>
        <dbReference type="Proteomes" id="UP000749559"/>
    </source>
</evidence>
<feature type="non-terminal residue" evidence="2">
    <location>
        <position position="1"/>
    </location>
</feature>
<evidence type="ECO:0000256" key="1">
    <source>
        <dbReference type="ARBA" id="ARBA00023180"/>
    </source>
</evidence>
<comment type="caution">
    <text evidence="2">The sequence shown here is derived from an EMBL/GenBank/DDBJ whole genome shotgun (WGS) entry which is preliminary data.</text>
</comment>
<keyword evidence="1" id="KW-0325">Glycoprotein</keyword>
<gene>
    <name evidence="2" type="ORF">OFUS_LOCUS3668</name>
</gene>
<dbReference type="Proteomes" id="UP000749559">
    <property type="component" value="Unassembled WGS sequence"/>
</dbReference>
<dbReference type="Gene3D" id="3.40.50.2300">
    <property type="match status" value="1"/>
</dbReference>
<dbReference type="InterPro" id="IPR028082">
    <property type="entry name" value="Peripla_BP_I"/>
</dbReference>
<feature type="non-terminal residue" evidence="2">
    <location>
        <position position="158"/>
    </location>
</feature>
<dbReference type="PANTHER" id="PTHR24060">
    <property type="entry name" value="METABOTROPIC GLUTAMATE RECEPTOR"/>
    <property type="match status" value="1"/>
</dbReference>
<dbReference type="AlphaFoldDB" id="A0A8S4N751"/>
<dbReference type="EMBL" id="CAIIXF020000002">
    <property type="protein sequence ID" value="CAH1776496.1"/>
    <property type="molecule type" value="Genomic_DNA"/>
</dbReference>
<name>A0A8S4N751_OWEFU</name>
<organism evidence="2 3">
    <name type="scientific">Owenia fusiformis</name>
    <name type="common">Polychaete worm</name>
    <dbReference type="NCBI Taxonomy" id="6347"/>
    <lineage>
        <taxon>Eukaryota</taxon>
        <taxon>Metazoa</taxon>
        <taxon>Spiralia</taxon>
        <taxon>Lophotrochozoa</taxon>
        <taxon>Annelida</taxon>
        <taxon>Polychaeta</taxon>
        <taxon>Sedentaria</taxon>
        <taxon>Canalipalpata</taxon>
        <taxon>Sabellida</taxon>
        <taxon>Oweniida</taxon>
        <taxon>Oweniidae</taxon>
        <taxon>Owenia</taxon>
    </lineage>
</organism>
<evidence type="ECO:0008006" key="4">
    <source>
        <dbReference type="Google" id="ProtNLM"/>
    </source>
</evidence>
<proteinExistence type="predicted"/>
<protein>
    <recommendedName>
        <fullName evidence="4">Receptor ligand binding region domain-containing protein</fullName>
    </recommendedName>
</protein>
<evidence type="ECO:0000313" key="2">
    <source>
        <dbReference type="EMBL" id="CAH1776496.1"/>
    </source>
</evidence>
<dbReference type="InterPro" id="IPR050726">
    <property type="entry name" value="mGluR"/>
</dbReference>
<accession>A0A8S4N751</accession>
<reference evidence="2" key="1">
    <citation type="submission" date="2022-03" db="EMBL/GenBank/DDBJ databases">
        <authorList>
            <person name="Martin C."/>
        </authorList>
    </citation>
    <scope>NUCLEOTIDE SEQUENCE</scope>
</reference>
<keyword evidence="3" id="KW-1185">Reference proteome</keyword>